<organism evidence="1">
    <name type="scientific">marine sediment metagenome</name>
    <dbReference type="NCBI Taxonomy" id="412755"/>
    <lineage>
        <taxon>unclassified sequences</taxon>
        <taxon>metagenomes</taxon>
        <taxon>ecological metagenomes</taxon>
    </lineage>
</organism>
<dbReference type="EMBL" id="BARS01041963">
    <property type="protein sequence ID" value="GAG37920.1"/>
    <property type="molecule type" value="Genomic_DNA"/>
</dbReference>
<protein>
    <submittedName>
        <fullName evidence="1">Uncharacterized protein</fullName>
    </submittedName>
</protein>
<proteinExistence type="predicted"/>
<evidence type="ECO:0000313" key="1">
    <source>
        <dbReference type="EMBL" id="GAG37920.1"/>
    </source>
</evidence>
<gene>
    <name evidence="1" type="ORF">S01H1_63728</name>
</gene>
<sequence>MDTLKEDIDEAKNRLEAWWDHEIIDRPVISYYFPRNGSSIAGFFDII</sequence>
<reference evidence="1" key="1">
    <citation type="journal article" date="2014" name="Front. Microbiol.">
        <title>High frequency of phylogenetically diverse reductive dehalogenase-homologous genes in deep subseafloor sedimentary metagenomes.</title>
        <authorList>
            <person name="Kawai M."/>
            <person name="Futagami T."/>
            <person name="Toyoda A."/>
            <person name="Takaki Y."/>
            <person name="Nishi S."/>
            <person name="Hori S."/>
            <person name="Arai W."/>
            <person name="Tsubouchi T."/>
            <person name="Morono Y."/>
            <person name="Uchiyama I."/>
            <person name="Ito T."/>
            <person name="Fujiyama A."/>
            <person name="Inagaki F."/>
            <person name="Takami H."/>
        </authorList>
    </citation>
    <scope>NUCLEOTIDE SEQUENCE</scope>
    <source>
        <strain evidence="1">Expedition CK06-06</strain>
    </source>
</reference>
<feature type="non-terminal residue" evidence="1">
    <location>
        <position position="47"/>
    </location>
</feature>
<name>X0X4H2_9ZZZZ</name>
<comment type="caution">
    <text evidence="1">The sequence shown here is derived from an EMBL/GenBank/DDBJ whole genome shotgun (WGS) entry which is preliminary data.</text>
</comment>
<accession>X0X4H2</accession>
<dbReference type="AlphaFoldDB" id="X0X4H2"/>